<protein>
    <submittedName>
        <fullName evidence="1">Uncharacterized protein</fullName>
    </submittedName>
</protein>
<dbReference type="RefSeq" id="WP_380673157.1">
    <property type="nucleotide sequence ID" value="NZ_JBHTCJ010000021.1"/>
</dbReference>
<evidence type="ECO:0000313" key="1">
    <source>
        <dbReference type="EMBL" id="MFC7344907.1"/>
    </source>
</evidence>
<reference evidence="2" key="1">
    <citation type="journal article" date="2019" name="Int. J. Syst. Evol. Microbiol.">
        <title>The Global Catalogue of Microorganisms (GCM) 10K type strain sequencing project: providing services to taxonomists for standard genome sequencing and annotation.</title>
        <authorList>
            <consortium name="The Broad Institute Genomics Platform"/>
            <consortium name="The Broad Institute Genome Sequencing Center for Infectious Disease"/>
            <person name="Wu L."/>
            <person name="Ma J."/>
        </authorList>
    </citation>
    <scope>NUCLEOTIDE SEQUENCE [LARGE SCALE GENOMIC DNA]</scope>
    <source>
        <strain evidence="2">WLHS5</strain>
    </source>
</reference>
<sequence>MANRKTLKINGLTASDNLGFVQQQAALVERCRNTANNLPLREISDELHQITDQLREAENGMVLANVLAELRTWSSREDVSRVLKLS</sequence>
<proteinExistence type="predicted"/>
<organism evidence="1 2">
    <name type="scientific">Saccharopolyspora griseoalba</name>
    <dbReference type="NCBI Taxonomy" id="1431848"/>
    <lineage>
        <taxon>Bacteria</taxon>
        <taxon>Bacillati</taxon>
        <taxon>Actinomycetota</taxon>
        <taxon>Actinomycetes</taxon>
        <taxon>Pseudonocardiales</taxon>
        <taxon>Pseudonocardiaceae</taxon>
        <taxon>Saccharopolyspora</taxon>
    </lineage>
</organism>
<name>A0ABW2LRN3_9PSEU</name>
<gene>
    <name evidence="1" type="ORF">ACFQRI_26145</name>
</gene>
<evidence type="ECO:0000313" key="2">
    <source>
        <dbReference type="Proteomes" id="UP001596504"/>
    </source>
</evidence>
<accession>A0ABW2LRN3</accession>
<dbReference type="EMBL" id="JBHTCJ010000021">
    <property type="protein sequence ID" value="MFC7344907.1"/>
    <property type="molecule type" value="Genomic_DNA"/>
</dbReference>
<comment type="caution">
    <text evidence="1">The sequence shown here is derived from an EMBL/GenBank/DDBJ whole genome shotgun (WGS) entry which is preliminary data.</text>
</comment>
<keyword evidence="2" id="KW-1185">Reference proteome</keyword>
<dbReference type="Proteomes" id="UP001596504">
    <property type="component" value="Unassembled WGS sequence"/>
</dbReference>